<dbReference type="PRINTS" id="PR00080">
    <property type="entry name" value="SDRFAMILY"/>
</dbReference>
<keyword evidence="2" id="KW-0521">NADP</keyword>
<reference evidence="4 5" key="1">
    <citation type="submission" date="2015-12" db="EMBL/GenBank/DDBJ databases">
        <title>Draft genome sequence of Moniliophthora roreri, the causal agent of frosty pod rot of cacao.</title>
        <authorList>
            <person name="Aime M.C."/>
            <person name="Diaz-Valderrama J.R."/>
            <person name="Kijpornyongpan T."/>
            <person name="Phillips-Mora W."/>
        </authorList>
    </citation>
    <scope>NUCLEOTIDE SEQUENCE [LARGE SCALE GENOMIC DNA]</scope>
    <source>
        <strain evidence="4 5">MCA 2952</strain>
    </source>
</reference>
<dbReference type="GO" id="GO:0050664">
    <property type="term" value="F:oxidoreductase activity, acting on NAD(P)H, oxygen as acceptor"/>
    <property type="evidence" value="ECO:0007669"/>
    <property type="project" value="TreeGrafter"/>
</dbReference>
<evidence type="ECO:0000256" key="1">
    <source>
        <dbReference type="ARBA" id="ARBA00006484"/>
    </source>
</evidence>
<evidence type="ECO:0000313" key="5">
    <source>
        <dbReference type="Proteomes" id="UP000054988"/>
    </source>
</evidence>
<dbReference type="PRINTS" id="PR00081">
    <property type="entry name" value="GDHRDH"/>
</dbReference>
<proteinExistence type="inferred from homology"/>
<dbReference type="Pfam" id="PF13561">
    <property type="entry name" value="adh_short_C2"/>
    <property type="match status" value="1"/>
</dbReference>
<dbReference type="EMBL" id="LATX01001127">
    <property type="protein sequence ID" value="KTB43622.1"/>
    <property type="molecule type" value="Genomic_DNA"/>
</dbReference>
<dbReference type="Proteomes" id="UP000054988">
    <property type="component" value="Unassembled WGS sequence"/>
</dbReference>
<protein>
    <submittedName>
        <fullName evidence="4">Putative NAD(P)-binding protein</fullName>
    </submittedName>
</protein>
<evidence type="ECO:0000256" key="2">
    <source>
        <dbReference type="ARBA" id="ARBA00022857"/>
    </source>
</evidence>
<comment type="caution">
    <text evidence="4">The sequence shown here is derived from an EMBL/GenBank/DDBJ whole genome shotgun (WGS) entry which is preliminary data.</text>
</comment>
<dbReference type="GO" id="GO:0044281">
    <property type="term" value="P:small molecule metabolic process"/>
    <property type="evidence" value="ECO:0007669"/>
    <property type="project" value="UniProtKB-ARBA"/>
</dbReference>
<accession>A0A0W0G4Z3</accession>
<dbReference type="PANTHER" id="PTHR43008:SF14">
    <property type="entry name" value="DEHYDROGENASE ARBD, PUTATIVE-RELATED"/>
    <property type="match status" value="1"/>
</dbReference>
<dbReference type="InterPro" id="IPR020904">
    <property type="entry name" value="Sc_DH/Rdtase_CS"/>
</dbReference>
<gene>
    <name evidence="4" type="ORF">WG66_3802</name>
</gene>
<organism evidence="4 5">
    <name type="scientific">Moniliophthora roreri</name>
    <name type="common">Frosty pod rot fungus</name>
    <name type="synonym">Monilia roreri</name>
    <dbReference type="NCBI Taxonomy" id="221103"/>
    <lineage>
        <taxon>Eukaryota</taxon>
        <taxon>Fungi</taxon>
        <taxon>Dikarya</taxon>
        <taxon>Basidiomycota</taxon>
        <taxon>Agaricomycotina</taxon>
        <taxon>Agaricomycetes</taxon>
        <taxon>Agaricomycetidae</taxon>
        <taxon>Agaricales</taxon>
        <taxon>Marasmiineae</taxon>
        <taxon>Marasmiaceae</taxon>
        <taxon>Moniliophthora</taxon>
    </lineage>
</organism>
<dbReference type="InterPro" id="IPR002347">
    <property type="entry name" value="SDR_fam"/>
</dbReference>
<evidence type="ECO:0000256" key="3">
    <source>
        <dbReference type="ARBA" id="ARBA00023002"/>
    </source>
</evidence>
<dbReference type="AlphaFoldDB" id="A0A0W0G4Z3"/>
<dbReference type="GO" id="GO:0050085">
    <property type="term" value="F:mannitol 2-dehydrogenase (NADP+) activity"/>
    <property type="evidence" value="ECO:0007669"/>
    <property type="project" value="UniProtKB-ARBA"/>
</dbReference>
<dbReference type="SUPFAM" id="SSF51735">
    <property type="entry name" value="NAD(P)-binding Rossmann-fold domains"/>
    <property type="match status" value="1"/>
</dbReference>
<dbReference type="PROSITE" id="PS00061">
    <property type="entry name" value="ADH_SHORT"/>
    <property type="match status" value="1"/>
</dbReference>
<sequence>MSSRFLTRANKVVRANGSLSSSRVCAQQWRYNSTTTVSQPARSPRTLPAFSMENKVCMVTGAARGLGNEFCRAFVQSGCTALAIVDLKESEAKQAAEELTEVACVNSGLTKDDVKIIGIECDVSSELSVQKAYAECIQTFGRVDSVVASAGIVENYSAFDYPFDRIKRLYDINVHGAFFTAREAARNMIPLGGGSIVLVASMSANIINIPQPQTPYNASKAAVRHMASSLAVEWAKKGVRVNVLSPGYMATKLTRTILNHDPELKRTWESLTPMGRIGEPDDLSGAVVFLASDASRFMTGSEVRVDGGYCII</sequence>
<dbReference type="GO" id="GO:0005975">
    <property type="term" value="P:carbohydrate metabolic process"/>
    <property type="evidence" value="ECO:0007669"/>
    <property type="project" value="UniProtKB-ARBA"/>
</dbReference>
<dbReference type="NCBIfam" id="NF005559">
    <property type="entry name" value="PRK07231.1"/>
    <property type="match status" value="1"/>
</dbReference>
<dbReference type="Gene3D" id="3.40.50.720">
    <property type="entry name" value="NAD(P)-binding Rossmann-like Domain"/>
    <property type="match status" value="1"/>
</dbReference>
<evidence type="ECO:0000313" key="4">
    <source>
        <dbReference type="EMBL" id="KTB43622.1"/>
    </source>
</evidence>
<dbReference type="InterPro" id="IPR036291">
    <property type="entry name" value="NAD(P)-bd_dom_sf"/>
</dbReference>
<keyword evidence="3" id="KW-0560">Oxidoreductase</keyword>
<dbReference type="PANTHER" id="PTHR43008">
    <property type="entry name" value="BENZIL REDUCTASE"/>
    <property type="match status" value="1"/>
</dbReference>
<dbReference type="eggNOG" id="KOG0725">
    <property type="taxonomic scope" value="Eukaryota"/>
</dbReference>
<name>A0A0W0G4Z3_MONRR</name>
<dbReference type="FunFam" id="3.40.50.720:FF:000090">
    <property type="entry name" value="NADP-dependent mannitol dehydrogenase"/>
    <property type="match status" value="1"/>
</dbReference>
<comment type="similarity">
    <text evidence="1">Belongs to the short-chain dehydrogenases/reductases (SDR) family.</text>
</comment>